<dbReference type="HOGENOM" id="CLU_124466_1_0_6"/>
<reference evidence="2" key="1">
    <citation type="journal article" date="2008" name="BMC Genomics">
        <title>The genome of Aeromonas salmonicida subsp. salmonicida A449: insights into the evolution of a fish pathogen.</title>
        <authorList>
            <person name="Reith M.E."/>
            <person name="Singh R.K."/>
            <person name="Curtis B."/>
            <person name="Boyd J.M."/>
            <person name="Bouevitch A."/>
            <person name="Kimball J."/>
            <person name="Munholland J."/>
            <person name="Murphy C."/>
            <person name="Sarty D."/>
            <person name="Williams J."/>
            <person name="Nash J.H."/>
            <person name="Johnson S.C."/>
            <person name="Brown L.L."/>
        </authorList>
    </citation>
    <scope>NUCLEOTIDE SEQUENCE [LARGE SCALE GENOMIC DNA]</scope>
    <source>
        <strain evidence="2">A449</strain>
    </source>
</reference>
<dbReference type="KEGG" id="asa:ASA_3868"/>
<gene>
    <name evidence="1" type="ordered locus">ASA_3868</name>
</gene>
<protein>
    <submittedName>
        <fullName evidence="1">Phage protein</fullName>
    </submittedName>
</protein>
<evidence type="ECO:0000313" key="2">
    <source>
        <dbReference type="Proteomes" id="UP000000225"/>
    </source>
</evidence>
<organism evidence="1 2">
    <name type="scientific">Aeromonas salmonicida (strain A449)</name>
    <dbReference type="NCBI Taxonomy" id="382245"/>
    <lineage>
        <taxon>Bacteria</taxon>
        <taxon>Pseudomonadati</taxon>
        <taxon>Pseudomonadota</taxon>
        <taxon>Gammaproteobacteria</taxon>
        <taxon>Aeromonadales</taxon>
        <taxon>Aeromonadaceae</taxon>
        <taxon>Aeromonas</taxon>
    </lineage>
</organism>
<dbReference type="InterPro" id="IPR009679">
    <property type="entry name" value="Phage_186_CII-like"/>
</dbReference>
<dbReference type="EMBL" id="CP000644">
    <property type="protein sequence ID" value="ABO91822.1"/>
    <property type="molecule type" value="Genomic_DNA"/>
</dbReference>
<dbReference type="AlphaFoldDB" id="A4SSF0"/>
<evidence type="ECO:0000313" key="1">
    <source>
        <dbReference type="EMBL" id="ABO91822.1"/>
    </source>
</evidence>
<sequence>MALNGARTMFIGRDCKHPHFESACSRFKSNHEISVIAPSAGIDAQVLRNKLNPDQPHHLTARDLIALYHATEGDETLFDGMLLECGLTAVAIPKAERAPSLPHQAIDLNAKIASIGQRALELTERGRITRSERNTLVSVATSAMGSLAILIHDVETRFQAVPALACASDILIQSMTM</sequence>
<name>A4SSF0_AERS4</name>
<dbReference type="Proteomes" id="UP000000225">
    <property type="component" value="Chromosome"/>
</dbReference>
<dbReference type="Pfam" id="PF06892">
    <property type="entry name" value="Phage_CP76"/>
    <property type="match status" value="1"/>
</dbReference>
<dbReference type="eggNOG" id="ENOG5030H36">
    <property type="taxonomic scope" value="Bacteria"/>
</dbReference>
<accession>A4SSF0</accession>
<proteinExistence type="predicted"/>
<dbReference type="GO" id="GO:0003677">
    <property type="term" value="F:DNA binding"/>
    <property type="evidence" value="ECO:0007669"/>
    <property type="project" value="InterPro"/>
</dbReference>